<gene>
    <name evidence="2" type="primary">ORF101564</name>
</gene>
<accession>A0A0B7A9W4</accession>
<keyword evidence="1" id="KW-0732">Signal</keyword>
<dbReference type="AlphaFoldDB" id="A0A0B7A9W4"/>
<sequence>MLHTSRQMTNWQIFCLFISFLDKIDAEAQGEKLVPSHYKLAKGNSTEATFTQ</sequence>
<feature type="chain" id="PRO_5002124109" evidence="1">
    <location>
        <begin position="27"/>
        <end position="52"/>
    </location>
</feature>
<evidence type="ECO:0000256" key="1">
    <source>
        <dbReference type="SAM" id="SignalP"/>
    </source>
</evidence>
<feature type="signal peptide" evidence="1">
    <location>
        <begin position="1"/>
        <end position="26"/>
    </location>
</feature>
<dbReference type="EMBL" id="HACG01029931">
    <property type="protein sequence ID" value="CEK76796.1"/>
    <property type="molecule type" value="Transcribed_RNA"/>
</dbReference>
<name>A0A0B7A9W4_9EUPU</name>
<organism evidence="2">
    <name type="scientific">Arion vulgaris</name>
    <dbReference type="NCBI Taxonomy" id="1028688"/>
    <lineage>
        <taxon>Eukaryota</taxon>
        <taxon>Metazoa</taxon>
        <taxon>Spiralia</taxon>
        <taxon>Lophotrochozoa</taxon>
        <taxon>Mollusca</taxon>
        <taxon>Gastropoda</taxon>
        <taxon>Heterobranchia</taxon>
        <taxon>Euthyneura</taxon>
        <taxon>Panpulmonata</taxon>
        <taxon>Eupulmonata</taxon>
        <taxon>Stylommatophora</taxon>
        <taxon>Helicina</taxon>
        <taxon>Arionoidea</taxon>
        <taxon>Arionidae</taxon>
        <taxon>Arion</taxon>
    </lineage>
</organism>
<reference evidence="2" key="1">
    <citation type="submission" date="2014-12" db="EMBL/GenBank/DDBJ databases">
        <title>Insight into the proteome of Arion vulgaris.</title>
        <authorList>
            <person name="Aradska J."/>
            <person name="Bulat T."/>
            <person name="Smidak R."/>
            <person name="Sarate P."/>
            <person name="Gangsoo J."/>
            <person name="Sialana F."/>
            <person name="Bilban M."/>
            <person name="Lubec G."/>
        </authorList>
    </citation>
    <scope>NUCLEOTIDE SEQUENCE</scope>
    <source>
        <tissue evidence="2">Skin</tissue>
    </source>
</reference>
<proteinExistence type="predicted"/>
<protein>
    <submittedName>
        <fullName evidence="2">Uncharacterized protein</fullName>
    </submittedName>
</protein>
<evidence type="ECO:0000313" key="2">
    <source>
        <dbReference type="EMBL" id="CEK76796.1"/>
    </source>
</evidence>